<evidence type="ECO:0000256" key="1">
    <source>
        <dbReference type="SAM" id="Coils"/>
    </source>
</evidence>
<evidence type="ECO:0000313" key="2">
    <source>
        <dbReference type="EMBL" id="CDJ64814.1"/>
    </source>
</evidence>
<reference evidence="2" key="2">
    <citation type="submission" date="2013-10" db="EMBL/GenBank/DDBJ databases">
        <authorList>
            <person name="Aslett M."/>
        </authorList>
    </citation>
    <scope>NUCLEOTIDE SEQUENCE [LARGE SCALE GENOMIC DNA]</scope>
    <source>
        <strain evidence="2">Houghton</strain>
    </source>
</reference>
<feature type="coiled-coil region" evidence="1">
    <location>
        <begin position="10"/>
        <end position="38"/>
    </location>
</feature>
<dbReference type="Proteomes" id="UP000030754">
    <property type="component" value="Unassembled WGS sequence"/>
</dbReference>
<gene>
    <name evidence="2" type="ORF">ENH_00081680</name>
</gene>
<proteinExistence type="predicted"/>
<dbReference type="EMBL" id="HG723018">
    <property type="protein sequence ID" value="CDJ64814.1"/>
    <property type="molecule type" value="Genomic_DNA"/>
</dbReference>
<organism evidence="2 3">
    <name type="scientific">Eimeria necatrix</name>
    <dbReference type="NCBI Taxonomy" id="51315"/>
    <lineage>
        <taxon>Eukaryota</taxon>
        <taxon>Sar</taxon>
        <taxon>Alveolata</taxon>
        <taxon>Apicomplexa</taxon>
        <taxon>Conoidasida</taxon>
        <taxon>Coccidia</taxon>
        <taxon>Eucoccidiorida</taxon>
        <taxon>Eimeriorina</taxon>
        <taxon>Eimeriidae</taxon>
        <taxon>Eimeria</taxon>
    </lineage>
</organism>
<dbReference type="RefSeq" id="XP_013433281.1">
    <property type="nucleotide sequence ID" value="XM_013577827.1"/>
</dbReference>
<dbReference type="VEuPathDB" id="ToxoDB:ENH_00081680"/>
<sequence length="79" mass="8492">MEGLIQAPELDTLEEQLLTKKEKKERSSKRLLEAAEANSTERALALLKEGADPAVEPLGSIQGTHTHFAFAAEGGALSF</sequence>
<name>U6MQR2_9EIME</name>
<keyword evidence="1" id="KW-0175">Coiled coil</keyword>
<evidence type="ECO:0000313" key="3">
    <source>
        <dbReference type="Proteomes" id="UP000030754"/>
    </source>
</evidence>
<reference evidence="2" key="1">
    <citation type="submission" date="2013-10" db="EMBL/GenBank/DDBJ databases">
        <title>Genomic analysis of the causative agents of coccidiosis in chickens.</title>
        <authorList>
            <person name="Reid A.J."/>
            <person name="Blake D."/>
            <person name="Billington K."/>
            <person name="Browne H."/>
            <person name="Dunn M."/>
            <person name="Hung S."/>
            <person name="Kawahara F."/>
            <person name="Miranda-Saavedra D."/>
            <person name="Mourier T."/>
            <person name="Nagra H."/>
            <person name="Otto T.D."/>
            <person name="Rawlings N."/>
            <person name="Sanchez A."/>
            <person name="Sanders M."/>
            <person name="Subramaniam C."/>
            <person name="Tay Y."/>
            <person name="Dear P."/>
            <person name="Doerig C."/>
            <person name="Gruber A."/>
            <person name="Parkinson J."/>
            <person name="Shirley M."/>
            <person name="Wan K.L."/>
            <person name="Berriman M."/>
            <person name="Tomley F."/>
            <person name="Pain A."/>
        </authorList>
    </citation>
    <scope>NUCLEOTIDE SEQUENCE [LARGE SCALE GENOMIC DNA]</scope>
    <source>
        <strain evidence="2">Houghton</strain>
    </source>
</reference>
<evidence type="ECO:0008006" key="4">
    <source>
        <dbReference type="Google" id="ProtNLM"/>
    </source>
</evidence>
<keyword evidence="3" id="KW-1185">Reference proteome</keyword>
<dbReference type="AlphaFoldDB" id="U6MQR2"/>
<accession>U6MQR2</accession>
<dbReference type="GeneID" id="25478297"/>
<protein>
    <recommendedName>
        <fullName evidence="4">Ankyrin repeat-containing protein</fullName>
    </recommendedName>
</protein>